<dbReference type="OrthoDB" id="320645at2"/>
<keyword evidence="1" id="KW-0472">Membrane</keyword>
<feature type="transmembrane region" description="Helical" evidence="1">
    <location>
        <begin position="20"/>
        <end position="40"/>
    </location>
</feature>
<name>A0A4R9JR05_9LEPT</name>
<evidence type="ECO:0000256" key="1">
    <source>
        <dbReference type="SAM" id="Phobius"/>
    </source>
</evidence>
<dbReference type="RefSeq" id="WP_135618006.1">
    <property type="nucleotide sequence ID" value="NZ_RQGG01000013.1"/>
</dbReference>
<protein>
    <submittedName>
        <fullName evidence="2">Uncharacterized protein</fullName>
    </submittedName>
</protein>
<sequence length="366" mass="42390">MEKKLQWSDHKSVNLKTVRWFLIIFEILSLAIVAFSFSFMEFTEENMMSFVIIASFLVAFFALPYVLLAITSKPEETVFDLETKTIHWFSKKKEVRTLPFQNLKRISYSDYSYTVKTKNGTRTVTVYTVMGHTDAENIQLIESTNFSKLRFDGELICKQLEIPLQTTDGLLIQPKELDLPIHKRKLPTNILEANIQFSPNSDVSILKTNDGISLVSKYKSKVILFVSIFLGLAFTLLIHFAFGDIFEISVAYWETLPPTIGQLSFFLLSLFLGLIPVFHVFYQQNKRREITITKTSLLWNGKEYPFANWEDLIQIGNQLCLVNDEKMESFSLFFFCDLSDVTNVKHWILKTIFEESGGDLDFARFE</sequence>
<feature type="transmembrane region" description="Helical" evidence="1">
    <location>
        <begin position="222"/>
        <end position="242"/>
    </location>
</feature>
<gene>
    <name evidence="2" type="ORF">EHQ59_04715</name>
</gene>
<feature type="transmembrane region" description="Helical" evidence="1">
    <location>
        <begin position="46"/>
        <end position="68"/>
    </location>
</feature>
<feature type="transmembrane region" description="Helical" evidence="1">
    <location>
        <begin position="262"/>
        <end position="282"/>
    </location>
</feature>
<comment type="caution">
    <text evidence="2">The sequence shown here is derived from an EMBL/GenBank/DDBJ whole genome shotgun (WGS) entry which is preliminary data.</text>
</comment>
<reference evidence="2" key="1">
    <citation type="journal article" date="2019" name="PLoS Negl. Trop. Dis.">
        <title>Revisiting the worldwide diversity of Leptospira species in the environment.</title>
        <authorList>
            <person name="Vincent A.T."/>
            <person name="Schiettekatte O."/>
            <person name="Bourhy P."/>
            <person name="Veyrier F.J."/>
            <person name="Picardeau M."/>
        </authorList>
    </citation>
    <scope>NUCLEOTIDE SEQUENCE [LARGE SCALE GENOMIC DNA]</scope>
    <source>
        <strain evidence="2">201702454</strain>
    </source>
</reference>
<keyword evidence="1" id="KW-1133">Transmembrane helix</keyword>
<evidence type="ECO:0000313" key="2">
    <source>
        <dbReference type="EMBL" id="TGL54914.1"/>
    </source>
</evidence>
<accession>A0A4R9JR05</accession>
<keyword evidence="3" id="KW-1185">Reference proteome</keyword>
<keyword evidence="1" id="KW-0812">Transmembrane</keyword>
<dbReference type="EMBL" id="RQGG01000013">
    <property type="protein sequence ID" value="TGL54914.1"/>
    <property type="molecule type" value="Genomic_DNA"/>
</dbReference>
<dbReference type="Proteomes" id="UP000297609">
    <property type="component" value="Unassembled WGS sequence"/>
</dbReference>
<evidence type="ECO:0000313" key="3">
    <source>
        <dbReference type="Proteomes" id="UP000297609"/>
    </source>
</evidence>
<organism evidence="2 3">
    <name type="scientific">Leptospira kemamanensis</name>
    <dbReference type="NCBI Taxonomy" id="2484942"/>
    <lineage>
        <taxon>Bacteria</taxon>
        <taxon>Pseudomonadati</taxon>
        <taxon>Spirochaetota</taxon>
        <taxon>Spirochaetia</taxon>
        <taxon>Leptospirales</taxon>
        <taxon>Leptospiraceae</taxon>
        <taxon>Leptospira</taxon>
    </lineage>
</organism>
<dbReference type="AlphaFoldDB" id="A0A4R9JR05"/>
<proteinExistence type="predicted"/>